<name>A0ABX9Q2D2_9BACT</name>
<evidence type="ECO:0000313" key="3">
    <source>
        <dbReference type="Proteomes" id="UP000278907"/>
    </source>
</evidence>
<dbReference type="InterPro" id="IPR002156">
    <property type="entry name" value="RNaseH_domain"/>
</dbReference>
<dbReference type="Pfam" id="PF13456">
    <property type="entry name" value="RVT_3"/>
    <property type="match status" value="1"/>
</dbReference>
<feature type="non-terminal residue" evidence="2">
    <location>
        <position position="1"/>
    </location>
</feature>
<keyword evidence="3" id="KW-1185">Reference proteome</keyword>
<accession>A0ABX9Q2D2</accession>
<organism evidence="2 3">
    <name type="scientific">Corallococcus praedator</name>
    <dbReference type="NCBI Taxonomy" id="2316724"/>
    <lineage>
        <taxon>Bacteria</taxon>
        <taxon>Pseudomonadati</taxon>
        <taxon>Myxococcota</taxon>
        <taxon>Myxococcia</taxon>
        <taxon>Myxococcales</taxon>
        <taxon>Cystobacterineae</taxon>
        <taxon>Myxococcaceae</taxon>
        <taxon>Corallococcus</taxon>
    </lineage>
</organism>
<evidence type="ECO:0000259" key="1">
    <source>
        <dbReference type="Pfam" id="PF13456"/>
    </source>
</evidence>
<sequence length="47" mass="5289">VKHADMKELHAKAKKMLAGFDSWSIRHVKRAQNSDADKLVNEALDNA</sequence>
<comment type="caution">
    <text evidence="2">The sequence shown here is derived from an EMBL/GenBank/DDBJ whole genome shotgun (WGS) entry which is preliminary data.</text>
</comment>
<dbReference type="Gene3D" id="3.30.420.10">
    <property type="entry name" value="Ribonuclease H-like superfamily/Ribonuclease H"/>
    <property type="match status" value="1"/>
</dbReference>
<evidence type="ECO:0000313" key="2">
    <source>
        <dbReference type="EMBL" id="RKH80488.1"/>
    </source>
</evidence>
<proteinExistence type="predicted"/>
<gene>
    <name evidence="2" type="ORF">D7Y13_43310</name>
</gene>
<dbReference type="EMBL" id="RAWI01001112">
    <property type="protein sequence ID" value="RKH80488.1"/>
    <property type="molecule type" value="Genomic_DNA"/>
</dbReference>
<dbReference type="Proteomes" id="UP000278907">
    <property type="component" value="Unassembled WGS sequence"/>
</dbReference>
<protein>
    <submittedName>
        <fullName evidence="2">Reverse transcriptase-like protein</fullName>
    </submittedName>
</protein>
<reference evidence="2 3" key="1">
    <citation type="submission" date="2018-09" db="EMBL/GenBank/DDBJ databases">
        <authorList>
            <person name="Livingstone P.G."/>
            <person name="Whitworth D.E."/>
        </authorList>
    </citation>
    <scope>NUCLEOTIDE SEQUENCE [LARGE SCALE GENOMIC DNA]</scope>
    <source>
        <strain evidence="2 3">CA031B</strain>
    </source>
</reference>
<dbReference type="InterPro" id="IPR036397">
    <property type="entry name" value="RNaseH_sf"/>
</dbReference>
<feature type="domain" description="RNase H type-1" evidence="1">
    <location>
        <begin position="2"/>
        <end position="43"/>
    </location>
</feature>